<gene>
    <name evidence="1" type="ORF">CSA56_12100</name>
</gene>
<evidence type="ECO:0000313" key="2">
    <source>
        <dbReference type="Proteomes" id="UP000230821"/>
    </source>
</evidence>
<accession>A0A2G6KES7</accession>
<dbReference type="EMBL" id="PDSK01000100">
    <property type="protein sequence ID" value="PIE33309.1"/>
    <property type="molecule type" value="Genomic_DNA"/>
</dbReference>
<sequence length="72" mass="8452">MIYSTRKYVKNDLSVWKFPYVSEFLRLIPNALFFSLFGLDAEVNISGIGVFQDLISPCRRCFSDDWQEGMLY</sequence>
<name>A0A2G6KES7_9BACT</name>
<organism evidence="1 2">
    <name type="scientific">candidate division KSB3 bacterium</name>
    <dbReference type="NCBI Taxonomy" id="2044937"/>
    <lineage>
        <taxon>Bacteria</taxon>
        <taxon>candidate division KSB3</taxon>
    </lineage>
</organism>
<comment type="caution">
    <text evidence="1">The sequence shown here is derived from an EMBL/GenBank/DDBJ whole genome shotgun (WGS) entry which is preliminary data.</text>
</comment>
<reference evidence="1 2" key="1">
    <citation type="submission" date="2017-10" db="EMBL/GenBank/DDBJ databases">
        <title>Novel microbial diversity and functional potential in the marine mammal oral microbiome.</title>
        <authorList>
            <person name="Dudek N.K."/>
            <person name="Sun C.L."/>
            <person name="Burstein D."/>
            <person name="Kantor R.S."/>
            <person name="Aliaga Goltsman D.S."/>
            <person name="Bik E.M."/>
            <person name="Thomas B.C."/>
            <person name="Banfield J.F."/>
            <person name="Relman D.A."/>
        </authorList>
    </citation>
    <scope>NUCLEOTIDE SEQUENCE [LARGE SCALE GENOMIC DNA]</scope>
    <source>
        <strain evidence="1">DOLJORAL78_47_16</strain>
    </source>
</reference>
<protein>
    <submittedName>
        <fullName evidence="1">Uncharacterized protein</fullName>
    </submittedName>
</protein>
<proteinExistence type="predicted"/>
<dbReference type="Proteomes" id="UP000230821">
    <property type="component" value="Unassembled WGS sequence"/>
</dbReference>
<dbReference type="AlphaFoldDB" id="A0A2G6KES7"/>
<evidence type="ECO:0000313" key="1">
    <source>
        <dbReference type="EMBL" id="PIE33309.1"/>
    </source>
</evidence>